<evidence type="ECO:0000259" key="8">
    <source>
        <dbReference type="PROSITE" id="PS50923"/>
    </source>
</evidence>
<comment type="caution">
    <text evidence="6">Lacks conserved residue(s) required for the propagation of feature annotation.</text>
</comment>
<dbReference type="InterPro" id="IPR051495">
    <property type="entry name" value="Epithelial_Barrier/Signaling"/>
</dbReference>
<evidence type="ECO:0000256" key="3">
    <source>
        <dbReference type="ARBA" id="ARBA00022989"/>
    </source>
</evidence>
<dbReference type="InterPro" id="IPR003886">
    <property type="entry name" value="NIDO_dom"/>
</dbReference>
<comment type="caution">
    <text evidence="11">The sequence shown here is derived from an EMBL/GenBank/DDBJ whole genome shotgun (WGS) entry which is preliminary data.</text>
</comment>
<evidence type="ECO:0000256" key="6">
    <source>
        <dbReference type="PROSITE-ProRule" id="PRU00302"/>
    </source>
</evidence>
<keyword evidence="4" id="KW-0472">Membrane</keyword>
<dbReference type="SMART" id="SM00723">
    <property type="entry name" value="AMOP"/>
    <property type="match status" value="1"/>
</dbReference>
<feature type="domain" description="Sushi" evidence="8">
    <location>
        <begin position="1195"/>
        <end position="1253"/>
    </location>
</feature>
<dbReference type="GO" id="GO:0007160">
    <property type="term" value="P:cell-matrix adhesion"/>
    <property type="evidence" value="ECO:0007669"/>
    <property type="project" value="InterPro"/>
</dbReference>
<dbReference type="InterPro" id="IPR056619">
    <property type="entry name" value="C8-3_MUC4"/>
</dbReference>
<evidence type="ECO:0000256" key="4">
    <source>
        <dbReference type="ARBA" id="ARBA00023136"/>
    </source>
</evidence>
<evidence type="ECO:0000313" key="12">
    <source>
        <dbReference type="Proteomes" id="UP000275408"/>
    </source>
</evidence>
<evidence type="ECO:0000259" key="9">
    <source>
        <dbReference type="PROSITE" id="PS51220"/>
    </source>
</evidence>
<dbReference type="Proteomes" id="UP000275408">
    <property type="component" value="Unassembled WGS sequence"/>
</dbReference>
<dbReference type="SMART" id="SM00032">
    <property type="entry name" value="CCP"/>
    <property type="match status" value="1"/>
</dbReference>
<protein>
    <recommendedName>
        <fullName evidence="13">Sushi domain-containing protein</fullName>
    </recommendedName>
</protein>
<dbReference type="CDD" id="cd00033">
    <property type="entry name" value="CCP"/>
    <property type="match status" value="1"/>
</dbReference>
<keyword evidence="3" id="KW-1133">Transmembrane helix</keyword>
<evidence type="ECO:0000256" key="5">
    <source>
        <dbReference type="ARBA" id="ARBA00023157"/>
    </source>
</evidence>
<evidence type="ECO:0000256" key="1">
    <source>
        <dbReference type="ARBA" id="ARBA00004370"/>
    </source>
</evidence>
<dbReference type="Gene3D" id="2.10.70.10">
    <property type="entry name" value="Complement Module, domain 1"/>
    <property type="match status" value="1"/>
</dbReference>
<dbReference type="PROSITE" id="PS51233">
    <property type="entry name" value="VWFD"/>
    <property type="match status" value="1"/>
</dbReference>
<name>A0A3M6V277_POCDA</name>
<feature type="domain" description="NIDO" evidence="9">
    <location>
        <begin position="399"/>
        <end position="554"/>
    </location>
</feature>
<dbReference type="Pfam" id="PF00094">
    <property type="entry name" value="VWD"/>
    <property type="match status" value="1"/>
</dbReference>
<dbReference type="Pfam" id="PF23263">
    <property type="entry name" value="C8-3_MUC4"/>
    <property type="match status" value="1"/>
</dbReference>
<dbReference type="InterPro" id="IPR000436">
    <property type="entry name" value="Sushi_SCR_CCP_dom"/>
</dbReference>
<reference evidence="11 12" key="1">
    <citation type="journal article" date="2018" name="Sci. Rep.">
        <title>Comparative analysis of the Pocillopora damicornis genome highlights role of immune system in coral evolution.</title>
        <authorList>
            <person name="Cunning R."/>
            <person name="Bay R.A."/>
            <person name="Gillette P."/>
            <person name="Baker A.C."/>
            <person name="Traylor-Knowles N."/>
        </authorList>
    </citation>
    <scope>NUCLEOTIDE SEQUENCE [LARGE SCALE GENOMIC DNA]</scope>
    <source>
        <strain evidence="11">RSMAS</strain>
        <tissue evidence="11">Whole animal</tissue>
    </source>
</reference>
<feature type="domain" description="VWFD" evidence="10">
    <location>
        <begin position="922"/>
        <end position="1117"/>
    </location>
</feature>
<dbReference type="GO" id="GO:0016020">
    <property type="term" value="C:membrane"/>
    <property type="evidence" value="ECO:0007669"/>
    <property type="project" value="UniProtKB-SubCell"/>
</dbReference>
<dbReference type="SMART" id="SM00216">
    <property type="entry name" value="VWD"/>
    <property type="match status" value="1"/>
</dbReference>
<evidence type="ECO:0008006" key="13">
    <source>
        <dbReference type="Google" id="ProtNLM"/>
    </source>
</evidence>
<dbReference type="PROSITE" id="PS50923">
    <property type="entry name" value="SUSHI"/>
    <property type="match status" value="1"/>
</dbReference>
<dbReference type="SMART" id="SM00539">
    <property type="entry name" value="NIDO"/>
    <property type="match status" value="1"/>
</dbReference>
<feature type="domain" description="AMOP" evidence="7">
    <location>
        <begin position="769"/>
        <end position="910"/>
    </location>
</feature>
<dbReference type="EMBL" id="RCHS01000253">
    <property type="protein sequence ID" value="RMX59980.1"/>
    <property type="molecule type" value="Genomic_DNA"/>
</dbReference>
<dbReference type="InterPro" id="IPR035976">
    <property type="entry name" value="Sushi/SCR/CCP_sf"/>
</dbReference>
<evidence type="ECO:0000259" key="10">
    <source>
        <dbReference type="PROSITE" id="PS51233"/>
    </source>
</evidence>
<dbReference type="PROSITE" id="PS50856">
    <property type="entry name" value="AMOP"/>
    <property type="match status" value="1"/>
</dbReference>
<proteinExistence type="predicted"/>
<comment type="subcellular location">
    <subcellularLocation>
        <location evidence="1">Membrane</location>
    </subcellularLocation>
</comment>
<dbReference type="PANTHER" id="PTHR13802">
    <property type="entry name" value="MUCIN 4-RELATED"/>
    <property type="match status" value="1"/>
</dbReference>
<dbReference type="Pfam" id="PF00084">
    <property type="entry name" value="Sushi"/>
    <property type="match status" value="1"/>
</dbReference>
<dbReference type="PANTHER" id="PTHR13802:SF52">
    <property type="entry name" value="MUCIN-4"/>
    <property type="match status" value="1"/>
</dbReference>
<evidence type="ECO:0000259" key="7">
    <source>
        <dbReference type="PROSITE" id="PS50856"/>
    </source>
</evidence>
<dbReference type="PROSITE" id="PS51220">
    <property type="entry name" value="NIDO"/>
    <property type="match status" value="1"/>
</dbReference>
<accession>A0A3M6V277</accession>
<sequence>MSVNGGRSFDYQGIITIGKIRLWKVVGKPSLSHCIKDYFAKALINIAKFKPAVVRYKVKRWYEKSHICITWDPAYLGGDNQRVTVQLARFSMKGDGQVVFHSTFNVVAGQQNDGNSQFVVPKGVDQGQKSTLFSRKYTSLLDENLLKTFLRSQTFRAIGGDDRFVTLVLVKRIVSSFGSSPAEWIWSDPFHWLNYEMAEQRCVQWYNKQPDPKIYTAQRMKTMEVEKIIVLLCNHFIFLSNAIVLPNFYPFGVSEGDQLVPTNDDGSSGTIPISIQFPFYDRNHNSLFVTISTQFVQRMKSALSSVQLTLFALSQLSILEALVLPNFYPFGQSEGDQLVPTNDDGSSGTIPISVPFPFFDRNHNSLFVNTNGVISFLVQVSQYTPDTFPLDGNRRVVAPFWADVNTNNGGEVFYRETTDPNLLQQATDDVKSVYVGQRKFRATWLLVATWYKVAFFGASGNYTKKTNTFQAVLITNGKHSFVIYNYNNITWTTGTASGGNVSGLGGSPAQAGFNAGDGIRYFNVPGSATDRIINVSSNSNVGKPGRWMFRIDSAKIEAGGCNTKGSLVASPHSVMMLGGDNIFVGGPCYEPSNLIVCEFPGGKLSNGTYINNIQSSCTVPMLNVTGRLTIKMSINGGKSFDFRGILTVVNIKRVPPRVDRLVPSSWSENVPVKINWDPGHLGVDTLSVAVLLARFSMKDDDVYFHSMFSLKEEQKNTGESQFIVPEGEGQGAAVGDSHFVTLVLVKKISGNFSNSPAEWIWSDMFYWFNYGLAEQRCMFWHDRQPDPQIYTDDATLLPCPQTFLQAQADRGRFTLDEYCNPTADPYQCVLYHFGASHCFRANIPSEQGAGQQCCYSRSGNLMIGPQNGGSLDRYHIEAGVPALSHFFQDLVPYLDCCLLSDNCERYFEKRPSDDGSRYVPPRPATGITDPHMITLDGFEYTFNGYGEYHVLQIPPIDFELQGRMQPLIDDNGSSTSGTVFKAFAMKENGSDVVQIHINGRREIEILVNSALVEFDEQFMMDFQGATVIKYNNTSKYSIIFNSGLSVTIERVEDLLQFMLLVPPEFKEHTRGLLGFWDGNQENDFLLPSGASLNHNSTHSRIHYEFGATNADNSLFTYEEGKNHTSYFDKQYVPTFMDPDNMVFDNATLGHLAYEVCGDNKQCLFDIKATGKVSIGQAAKKAVGYFFSLTNDLEAPGCIPMENKIGNGNVVRNDTQDGRIIYRFQCNSGFFLHGSSVISCLQGQWNGSTPSCLPGKVIFNNDE</sequence>
<dbReference type="InterPro" id="IPR005533">
    <property type="entry name" value="AMOP_dom"/>
</dbReference>
<dbReference type="InterPro" id="IPR001846">
    <property type="entry name" value="VWF_type-D"/>
</dbReference>
<dbReference type="AlphaFoldDB" id="A0A3M6V277"/>
<keyword evidence="5" id="KW-1015">Disulfide bond</keyword>
<dbReference type="Pfam" id="PF06119">
    <property type="entry name" value="NIDO"/>
    <property type="match status" value="1"/>
</dbReference>
<gene>
    <name evidence="11" type="ORF">pdam_00001134</name>
</gene>
<keyword evidence="6" id="KW-0768">Sushi</keyword>
<keyword evidence="2" id="KW-0812">Transmembrane</keyword>
<dbReference type="SUPFAM" id="SSF57535">
    <property type="entry name" value="Complement control module/SCR domain"/>
    <property type="match status" value="1"/>
</dbReference>
<keyword evidence="12" id="KW-1185">Reference proteome</keyword>
<dbReference type="Pfam" id="PF03782">
    <property type="entry name" value="AMOP"/>
    <property type="match status" value="1"/>
</dbReference>
<dbReference type="OrthoDB" id="5971801at2759"/>
<evidence type="ECO:0000256" key="2">
    <source>
        <dbReference type="ARBA" id="ARBA00022692"/>
    </source>
</evidence>
<evidence type="ECO:0000313" key="11">
    <source>
        <dbReference type="EMBL" id="RMX59980.1"/>
    </source>
</evidence>
<organism evidence="11 12">
    <name type="scientific">Pocillopora damicornis</name>
    <name type="common">Cauliflower coral</name>
    <name type="synonym">Millepora damicornis</name>
    <dbReference type="NCBI Taxonomy" id="46731"/>
    <lineage>
        <taxon>Eukaryota</taxon>
        <taxon>Metazoa</taxon>
        <taxon>Cnidaria</taxon>
        <taxon>Anthozoa</taxon>
        <taxon>Hexacorallia</taxon>
        <taxon>Scleractinia</taxon>
        <taxon>Astrocoeniina</taxon>
        <taxon>Pocilloporidae</taxon>
        <taxon>Pocillopora</taxon>
    </lineage>
</organism>